<evidence type="ECO:0000256" key="2">
    <source>
        <dbReference type="ARBA" id="ARBA00010742"/>
    </source>
</evidence>
<dbReference type="PANTHER" id="PTHR30024:SF47">
    <property type="entry name" value="TAURINE-BINDING PERIPLASMIC PROTEIN"/>
    <property type="match status" value="1"/>
</dbReference>
<evidence type="ECO:0000259" key="5">
    <source>
        <dbReference type="SMART" id="SM00062"/>
    </source>
</evidence>
<sequence length="334" mass="34981">MSILSRRGLLAATAALGLFAAFPAYAADLVIGYQTGADPAKVAQADGAYEKATRSSIDWRKFDSGADVIAAIASGAIQIGYVGSSPLAAAASREVPIETIYVAALLGNAEALVVRNGSGIEKPADFKGKKIAVPFVSTGHYSLLAALKHWGVDPKSVEILNLRPPEIAAAFARGDIDAAYVWDPALGKIKETGKVLTSSAEVATWGAPTFDAWIVRKDYAEKHPEIVAEFVRVTASSYADYAKSGAAWTTGSPEVAAIARLTGAKAEEIPELLKGNAYPLLDEQLSDKLLGGGTARALVATAGFLKEQGRIDAVLNDYSAYVSRVPAEQAAKLD</sequence>
<dbReference type="RefSeq" id="WP_247025604.1">
    <property type="nucleotide sequence ID" value="NZ_JALKCH010000001.1"/>
</dbReference>
<dbReference type="SUPFAM" id="SSF53850">
    <property type="entry name" value="Periplasmic binding protein-like II"/>
    <property type="match status" value="1"/>
</dbReference>
<proteinExistence type="inferred from homology"/>
<feature type="signal peptide" evidence="4">
    <location>
        <begin position="1"/>
        <end position="26"/>
    </location>
</feature>
<dbReference type="CDD" id="cd13560">
    <property type="entry name" value="PBP2_taurine"/>
    <property type="match status" value="1"/>
</dbReference>
<dbReference type="EMBL" id="JALKCH010000001">
    <property type="protein sequence ID" value="MCK0195312.1"/>
    <property type="molecule type" value="Genomic_DNA"/>
</dbReference>
<protein>
    <submittedName>
        <fullName evidence="6">Taurine ABC transporter substrate-binding protein</fullName>
    </submittedName>
</protein>
<keyword evidence="7" id="KW-1185">Reference proteome</keyword>
<evidence type="ECO:0000256" key="4">
    <source>
        <dbReference type="SAM" id="SignalP"/>
    </source>
</evidence>
<comment type="caution">
    <text evidence="6">The sequence shown here is derived from an EMBL/GenBank/DDBJ whole genome shotgun (WGS) entry which is preliminary data.</text>
</comment>
<dbReference type="Proteomes" id="UP001203284">
    <property type="component" value="Unassembled WGS sequence"/>
</dbReference>
<gene>
    <name evidence="6" type="primary">tauA</name>
    <name evidence="6" type="ORF">MWN34_00115</name>
</gene>
<comment type="similarity">
    <text evidence="2">Belongs to the bacterial solute-binding protein SsuA/TauA family.</text>
</comment>
<dbReference type="PANTHER" id="PTHR30024">
    <property type="entry name" value="ALIPHATIC SULFONATES-BINDING PROTEIN-RELATED"/>
    <property type="match status" value="1"/>
</dbReference>
<evidence type="ECO:0000256" key="1">
    <source>
        <dbReference type="ARBA" id="ARBA00004418"/>
    </source>
</evidence>
<feature type="chain" id="PRO_5045445690" evidence="4">
    <location>
        <begin position="27"/>
        <end position="334"/>
    </location>
</feature>
<dbReference type="Pfam" id="PF09084">
    <property type="entry name" value="NMT1"/>
    <property type="match status" value="1"/>
</dbReference>
<evidence type="ECO:0000313" key="6">
    <source>
        <dbReference type="EMBL" id="MCK0195312.1"/>
    </source>
</evidence>
<feature type="domain" description="Solute-binding protein family 3/N-terminal" evidence="5">
    <location>
        <begin position="28"/>
        <end position="245"/>
    </location>
</feature>
<accession>A0ABT0D5U3</accession>
<dbReference type="InterPro" id="IPR010068">
    <property type="entry name" value="Peri-bd_TauA"/>
</dbReference>
<comment type="subcellular location">
    <subcellularLocation>
        <location evidence="1">Periplasm</location>
    </subcellularLocation>
</comment>
<dbReference type="Gene3D" id="3.40.190.10">
    <property type="entry name" value="Periplasmic binding protein-like II"/>
    <property type="match status" value="2"/>
</dbReference>
<evidence type="ECO:0000313" key="7">
    <source>
        <dbReference type="Proteomes" id="UP001203284"/>
    </source>
</evidence>
<keyword evidence="3 4" id="KW-0732">Signal</keyword>
<dbReference type="PROSITE" id="PS51318">
    <property type="entry name" value="TAT"/>
    <property type="match status" value="1"/>
</dbReference>
<dbReference type="InterPro" id="IPR006311">
    <property type="entry name" value="TAT_signal"/>
</dbReference>
<reference evidence="6 7" key="1">
    <citation type="submission" date="2022-04" db="EMBL/GenBank/DDBJ databases">
        <authorList>
            <person name="Grouzdev D.S."/>
            <person name="Pantiukh K.S."/>
            <person name="Krutkina M.S."/>
        </authorList>
    </citation>
    <scope>NUCLEOTIDE SEQUENCE [LARGE SCALE GENOMIC DNA]</scope>
    <source>
        <strain evidence="6 7">6x-1</strain>
    </source>
</reference>
<dbReference type="SMART" id="SM00062">
    <property type="entry name" value="PBPb"/>
    <property type="match status" value="1"/>
</dbReference>
<dbReference type="InterPro" id="IPR001638">
    <property type="entry name" value="Solute-binding_3/MltF_N"/>
</dbReference>
<evidence type="ECO:0000256" key="3">
    <source>
        <dbReference type="ARBA" id="ARBA00022729"/>
    </source>
</evidence>
<dbReference type="NCBIfam" id="TIGR01729">
    <property type="entry name" value="taurine_ABC_bnd"/>
    <property type="match status" value="1"/>
</dbReference>
<dbReference type="InterPro" id="IPR015168">
    <property type="entry name" value="SsuA/THI5"/>
</dbReference>
<name>A0ABT0D5U3_9HYPH</name>
<organism evidence="6 7">
    <name type="scientific">Ancylobacter crimeensis</name>
    <dbReference type="NCBI Taxonomy" id="2579147"/>
    <lineage>
        <taxon>Bacteria</taxon>
        <taxon>Pseudomonadati</taxon>
        <taxon>Pseudomonadota</taxon>
        <taxon>Alphaproteobacteria</taxon>
        <taxon>Hyphomicrobiales</taxon>
        <taxon>Xanthobacteraceae</taxon>
        <taxon>Ancylobacter</taxon>
    </lineage>
</organism>